<evidence type="ECO:0000313" key="1">
    <source>
        <dbReference type="EMBL" id="QDL54642.1"/>
    </source>
</evidence>
<keyword evidence="2" id="KW-1185">Reference proteome</keyword>
<dbReference type="RefSeq" id="WP_142811746.1">
    <property type="nucleotide sequence ID" value="NZ_CP036282.1"/>
</dbReference>
<evidence type="ECO:0000313" key="2">
    <source>
        <dbReference type="Proteomes" id="UP000317365"/>
    </source>
</evidence>
<proteinExistence type="predicted"/>
<accession>A0A515EPP9</accession>
<organism evidence="1 2">
    <name type="scientific">Rhodoferax aquaticus</name>
    <dbReference type="NCBI Taxonomy" id="2527691"/>
    <lineage>
        <taxon>Bacteria</taxon>
        <taxon>Pseudomonadati</taxon>
        <taxon>Pseudomonadota</taxon>
        <taxon>Betaproteobacteria</taxon>
        <taxon>Burkholderiales</taxon>
        <taxon>Comamonadaceae</taxon>
        <taxon>Rhodoferax</taxon>
    </lineage>
</organism>
<reference evidence="2" key="2">
    <citation type="journal article" date="2020" name="Int. J. Syst. Evol. Microbiol.">
        <title>Genomic insights into a novel species Rhodoferax aquaticus sp. nov., isolated from freshwater.</title>
        <authorList>
            <person name="Li T."/>
            <person name="Zhuo Y."/>
            <person name="Jin C.Z."/>
            <person name="Wu X."/>
            <person name="Ko S.R."/>
            <person name="Jin F.J."/>
            <person name="Ahn C.Y."/>
            <person name="Oh H.M."/>
            <person name="Lee H.G."/>
            <person name="Jin L."/>
        </authorList>
    </citation>
    <scope>NUCLEOTIDE SEQUENCE [LARGE SCALE GENOMIC DNA]</scope>
    <source>
        <strain evidence="2">Gr-4</strain>
    </source>
</reference>
<dbReference type="AlphaFoldDB" id="A0A515EPP9"/>
<reference evidence="2" key="1">
    <citation type="submission" date="2019-02" db="EMBL/GenBank/DDBJ databases">
        <title>Complete genome sequence of Rhodoferax sp. Gr-4.</title>
        <authorList>
            <person name="Jin L."/>
        </authorList>
    </citation>
    <scope>NUCLEOTIDE SEQUENCE [LARGE SCALE GENOMIC DNA]</scope>
    <source>
        <strain evidence="2">Gr-4</strain>
    </source>
</reference>
<evidence type="ECO:0008006" key="3">
    <source>
        <dbReference type="Google" id="ProtNLM"/>
    </source>
</evidence>
<dbReference type="KEGG" id="rhg:EXZ61_10955"/>
<dbReference type="EMBL" id="CP036282">
    <property type="protein sequence ID" value="QDL54642.1"/>
    <property type="molecule type" value="Genomic_DNA"/>
</dbReference>
<name>A0A515EPP9_9BURK</name>
<protein>
    <recommendedName>
        <fullName evidence="3">DUF4230 domain-containing protein</fullName>
    </recommendedName>
</protein>
<dbReference type="Proteomes" id="UP000317365">
    <property type="component" value="Chromosome"/>
</dbReference>
<sequence>MDTGFLLAAVSSLLGAGGMYVILEYKNHDDRQVAHTKLSKLQAEGSNAKRELQAYVKYVDYVAGAKQVVVDQAKTLTAKVTREYVHVEHIPKDPIKLKPPGLVIVKYAVEFTLGVDLKADGFDISARPSGLDIKIGRPSLIGTPSVKEISHEFPIEGVVADEKHTLDEIKKAMPAGLALKFAGALASDASAQALIERNIIECVLSHLAKQPGVVHLPSITISAK</sequence>
<gene>
    <name evidence="1" type="ORF">EXZ61_10955</name>
</gene>